<keyword evidence="3" id="KW-1185">Reference proteome</keyword>
<dbReference type="AlphaFoldDB" id="A0A5Q2TNF6"/>
<evidence type="ECO:0000256" key="1">
    <source>
        <dbReference type="SAM" id="Phobius"/>
    </source>
</evidence>
<feature type="transmembrane region" description="Helical" evidence="1">
    <location>
        <begin position="175"/>
        <end position="203"/>
    </location>
</feature>
<feature type="transmembrane region" description="Helical" evidence="1">
    <location>
        <begin position="135"/>
        <end position="155"/>
    </location>
</feature>
<gene>
    <name evidence="2" type="ORF">GI584_17385</name>
</gene>
<evidence type="ECO:0000313" key="3">
    <source>
        <dbReference type="Proteomes" id="UP000339690"/>
    </source>
</evidence>
<feature type="transmembrane region" description="Helical" evidence="1">
    <location>
        <begin position="376"/>
        <end position="397"/>
    </location>
</feature>
<keyword evidence="1" id="KW-0472">Membrane</keyword>
<dbReference type="InterPro" id="IPR010288">
    <property type="entry name" value="EcsB_ABC"/>
</dbReference>
<dbReference type="Pfam" id="PF05975">
    <property type="entry name" value="EcsB"/>
    <property type="match status" value="1"/>
</dbReference>
<reference evidence="2 3" key="1">
    <citation type="submission" date="2019-11" db="EMBL/GenBank/DDBJ databases">
        <title>Gracilibacillus salitolerans sp. nov., a moderate halophile isolated from a saline soil in northwest China.</title>
        <authorList>
            <person name="Gan L."/>
        </authorList>
    </citation>
    <scope>NUCLEOTIDE SEQUENCE [LARGE SCALE GENOMIC DNA]</scope>
    <source>
        <strain evidence="2 3">SCU50</strain>
    </source>
</reference>
<name>A0A5Q2TNF6_9BACI</name>
<feature type="transmembrane region" description="Helical" evidence="1">
    <location>
        <begin position="111"/>
        <end position="128"/>
    </location>
</feature>
<accession>A0A5Q2TNF6</accession>
<feature type="transmembrane region" description="Helical" evidence="1">
    <location>
        <begin position="349"/>
        <end position="370"/>
    </location>
</feature>
<feature type="transmembrane region" description="Helical" evidence="1">
    <location>
        <begin position="284"/>
        <end position="303"/>
    </location>
</feature>
<dbReference type="EMBL" id="CP045915">
    <property type="protein sequence ID" value="QGH35711.1"/>
    <property type="molecule type" value="Genomic_DNA"/>
</dbReference>
<dbReference type="Proteomes" id="UP000339690">
    <property type="component" value="Chromosome"/>
</dbReference>
<proteinExistence type="predicted"/>
<feature type="transmembrane region" description="Helical" evidence="1">
    <location>
        <begin position="56"/>
        <end position="73"/>
    </location>
</feature>
<dbReference type="GO" id="GO:0016020">
    <property type="term" value="C:membrane"/>
    <property type="evidence" value="ECO:0007669"/>
    <property type="project" value="InterPro"/>
</dbReference>
<feature type="transmembrane region" description="Helical" evidence="1">
    <location>
        <begin position="309"/>
        <end position="328"/>
    </location>
</feature>
<keyword evidence="1" id="KW-0812">Transmembrane</keyword>
<protein>
    <submittedName>
        <fullName evidence="2">ABC transporter permease</fullName>
    </submittedName>
</protein>
<dbReference type="PIRSF" id="PIRSF037259">
    <property type="entry name" value="EcsB_ABC"/>
    <property type="match status" value="1"/>
</dbReference>
<dbReference type="RefSeq" id="WP_153792006.1">
    <property type="nucleotide sequence ID" value="NZ_CP045915.1"/>
</dbReference>
<dbReference type="KEGG" id="grc:GI584_17385"/>
<keyword evidence="1" id="KW-1133">Transmembrane helix</keyword>
<organism evidence="2 3">
    <name type="scientific">Gracilibacillus salitolerans</name>
    <dbReference type="NCBI Taxonomy" id="2663022"/>
    <lineage>
        <taxon>Bacteria</taxon>
        <taxon>Bacillati</taxon>
        <taxon>Bacillota</taxon>
        <taxon>Bacilli</taxon>
        <taxon>Bacillales</taxon>
        <taxon>Bacillaceae</taxon>
        <taxon>Gracilibacillus</taxon>
    </lineage>
</organism>
<feature type="transmembrane region" description="Helical" evidence="1">
    <location>
        <begin position="21"/>
        <end position="44"/>
    </location>
</feature>
<evidence type="ECO:0000313" key="2">
    <source>
        <dbReference type="EMBL" id="QGH35711.1"/>
    </source>
</evidence>
<sequence>MLNSHRLFVERLSAHMKELSRYLRYILTGHLMIAMVFIVGAMSVYYQQFLENIPDYFPSTWVIAVVLGVVTAHSPIQTLLKRADIVFLIPAELQLSGYFFRALIYSFATQLYLFVLAMAAVAPLYMTVFPENSSFGLLFVVLLIIKAWSLVANWWMLRVRDKNFRMLDKIVRFALIITLVYFFLVQEMIFLAVITVLLVVLFVTNYQTARKQRALNWDLLIESDYMRMRSFYRLANMFTEVPHMETQVKKRHWLARLLTGSIPFHQKQAYPYLYRLTTVRSGEYLGIYVRLLVIGGFLVYFVPNLWLKLIFAMLFMYMIFLQMIPLWKHHATLVWLDLYPIGTSVRKQAFIKWMQQLIMFAGVVFVLFLFVIGEWLIGIVMAIAALLFIGMVIPNYLNKKMSHQERI</sequence>